<dbReference type="InterPro" id="IPR000878">
    <property type="entry name" value="4pyrrol_Mease"/>
</dbReference>
<keyword evidence="8" id="KW-0627">Porphyrin biosynthesis</keyword>
<evidence type="ECO:0000259" key="13">
    <source>
        <dbReference type="Pfam" id="PF14824"/>
    </source>
</evidence>
<keyword evidence="15" id="KW-1185">Reference proteome</keyword>
<dbReference type="InterPro" id="IPR014776">
    <property type="entry name" value="4pyrrole_Mease_sub2"/>
</dbReference>
<dbReference type="GeneID" id="38774502"/>
<dbReference type="SUPFAM" id="SSF51735">
    <property type="entry name" value="NAD(P)-binding Rossmann-fold domains"/>
    <property type="match status" value="1"/>
</dbReference>
<dbReference type="Pfam" id="PF13241">
    <property type="entry name" value="NAD_binding_7"/>
    <property type="match status" value="1"/>
</dbReference>
<comment type="similarity">
    <text evidence="10">Belongs to the precorrin methyltransferase family.</text>
</comment>
<keyword evidence="5" id="KW-0949">S-adenosyl-L-methionine</keyword>
<dbReference type="GO" id="GO:0019354">
    <property type="term" value="P:siroheme biosynthetic process"/>
    <property type="evidence" value="ECO:0007669"/>
    <property type="project" value="InterPro"/>
</dbReference>
<feature type="domain" description="Siroheme synthase central" evidence="13">
    <location>
        <begin position="172"/>
        <end position="196"/>
    </location>
</feature>
<evidence type="ECO:0000313" key="14">
    <source>
        <dbReference type="EMBL" id="GBE77585.1"/>
    </source>
</evidence>
<feature type="domain" description="Siroheme biosynthesis protein Met8 C-terminal" evidence="12">
    <location>
        <begin position="252"/>
        <end position="290"/>
    </location>
</feature>
<organism evidence="14 15">
    <name type="scientific">Sparassis crispa</name>
    <dbReference type="NCBI Taxonomy" id="139825"/>
    <lineage>
        <taxon>Eukaryota</taxon>
        <taxon>Fungi</taxon>
        <taxon>Dikarya</taxon>
        <taxon>Basidiomycota</taxon>
        <taxon>Agaricomycotina</taxon>
        <taxon>Agaricomycetes</taxon>
        <taxon>Polyporales</taxon>
        <taxon>Sparassidaceae</taxon>
        <taxon>Sparassis</taxon>
    </lineage>
</organism>
<evidence type="ECO:0000256" key="6">
    <source>
        <dbReference type="ARBA" id="ARBA00023002"/>
    </source>
</evidence>
<name>A0A401G5Z4_9APHY</name>
<feature type="domain" description="Tetrapyrrole methylase" evidence="11">
    <location>
        <begin position="329"/>
        <end position="548"/>
    </location>
</feature>
<evidence type="ECO:0000256" key="8">
    <source>
        <dbReference type="ARBA" id="ARBA00023244"/>
    </source>
</evidence>
<dbReference type="InterPro" id="IPR036291">
    <property type="entry name" value="NAD(P)-bd_dom_sf"/>
</dbReference>
<dbReference type="InterPro" id="IPR014777">
    <property type="entry name" value="4pyrrole_Mease_sub1"/>
</dbReference>
<dbReference type="InterPro" id="IPR035996">
    <property type="entry name" value="4pyrrol_Methylase_sf"/>
</dbReference>
<dbReference type="Pfam" id="PF14823">
    <property type="entry name" value="Sirohm_synth_C"/>
    <property type="match status" value="1"/>
</dbReference>
<dbReference type="InterPro" id="IPR006366">
    <property type="entry name" value="CobA/CysG_C"/>
</dbReference>
<dbReference type="Gene3D" id="3.30.950.10">
    <property type="entry name" value="Methyltransferase, Cobalt-precorrin-4 Transmethylase, Domain 2"/>
    <property type="match status" value="1"/>
</dbReference>
<dbReference type="OrthoDB" id="508204at2759"/>
<dbReference type="FunFam" id="3.40.1010.10:FF:000006">
    <property type="entry name" value="Siroheme synthase, putative"/>
    <property type="match status" value="1"/>
</dbReference>
<dbReference type="SUPFAM" id="SSF53790">
    <property type="entry name" value="Tetrapyrrole methylase"/>
    <property type="match status" value="1"/>
</dbReference>
<dbReference type="GO" id="GO:0004851">
    <property type="term" value="F:uroporphyrin-III C-methyltransferase activity"/>
    <property type="evidence" value="ECO:0007669"/>
    <property type="project" value="TreeGrafter"/>
</dbReference>
<evidence type="ECO:0000313" key="15">
    <source>
        <dbReference type="Proteomes" id="UP000287166"/>
    </source>
</evidence>
<dbReference type="CDD" id="cd11642">
    <property type="entry name" value="SUMT"/>
    <property type="match status" value="1"/>
</dbReference>
<dbReference type="InParanoid" id="A0A401G5Z4"/>
<keyword evidence="3 10" id="KW-0489">Methyltransferase</keyword>
<dbReference type="InterPro" id="IPR050161">
    <property type="entry name" value="Siro_Cobalamin_biosynth"/>
</dbReference>
<dbReference type="Proteomes" id="UP000287166">
    <property type="component" value="Unassembled WGS sequence"/>
</dbReference>
<evidence type="ECO:0000256" key="4">
    <source>
        <dbReference type="ARBA" id="ARBA00022679"/>
    </source>
</evidence>
<evidence type="ECO:0000259" key="12">
    <source>
        <dbReference type="Pfam" id="PF14823"/>
    </source>
</evidence>
<dbReference type="PANTHER" id="PTHR45790">
    <property type="entry name" value="SIROHEME SYNTHASE-RELATED"/>
    <property type="match status" value="1"/>
</dbReference>
<dbReference type="Pfam" id="PF14824">
    <property type="entry name" value="Sirohm_synth_M"/>
    <property type="match status" value="1"/>
</dbReference>
<keyword evidence="7" id="KW-0520">NAD</keyword>
<dbReference type="EC" id="1.3.1.76" evidence="1"/>
<comment type="similarity">
    <text evidence="9">In the N-terminal section; belongs to the precorrin methyltransferase family.</text>
</comment>
<evidence type="ECO:0000256" key="10">
    <source>
        <dbReference type="RuleBase" id="RU003960"/>
    </source>
</evidence>
<dbReference type="AlphaFoldDB" id="A0A401G5Z4"/>
<comment type="caution">
    <text evidence="14">The sequence shown here is derived from an EMBL/GenBank/DDBJ whole genome shotgun (WGS) entry which is preliminary data.</text>
</comment>
<dbReference type="GO" id="GO:0043115">
    <property type="term" value="F:precorrin-2 dehydrogenase activity"/>
    <property type="evidence" value="ECO:0007669"/>
    <property type="project" value="UniProtKB-EC"/>
</dbReference>
<dbReference type="STRING" id="139825.A0A401G5Z4"/>
<evidence type="ECO:0000256" key="2">
    <source>
        <dbReference type="ARBA" id="ARBA00022481"/>
    </source>
</evidence>
<dbReference type="FunCoup" id="A0A401G5Z4">
    <property type="interactions" value="92"/>
</dbReference>
<dbReference type="InterPro" id="IPR028162">
    <property type="entry name" value="Met8_C"/>
</dbReference>
<dbReference type="Gene3D" id="3.40.1010.10">
    <property type="entry name" value="Cobalt-precorrin-4 Transmethylase, Domain 1"/>
    <property type="match status" value="1"/>
</dbReference>
<reference evidence="14 15" key="1">
    <citation type="journal article" date="2018" name="Sci. Rep.">
        <title>Genome sequence of the cauliflower mushroom Sparassis crispa (Hanabiratake) and its association with beneficial usage.</title>
        <authorList>
            <person name="Kiyama R."/>
            <person name="Furutani Y."/>
            <person name="Kawaguchi K."/>
            <person name="Nakanishi T."/>
        </authorList>
    </citation>
    <scope>NUCLEOTIDE SEQUENCE [LARGE SCALE GENOMIC DNA]</scope>
</reference>
<protein>
    <recommendedName>
        <fullName evidence="1">precorrin-2 dehydrogenase</fullName>
        <ecNumber evidence="1">1.3.1.76</ecNumber>
    </recommendedName>
</protein>
<keyword evidence="4 10" id="KW-0808">Transferase</keyword>
<dbReference type="InterPro" id="IPR003043">
    <property type="entry name" value="Uropor_MeTrfase_CS"/>
</dbReference>
<evidence type="ECO:0000256" key="7">
    <source>
        <dbReference type="ARBA" id="ARBA00023027"/>
    </source>
</evidence>
<evidence type="ECO:0000259" key="11">
    <source>
        <dbReference type="Pfam" id="PF00590"/>
    </source>
</evidence>
<evidence type="ECO:0000256" key="1">
    <source>
        <dbReference type="ARBA" id="ARBA00012400"/>
    </source>
</evidence>
<dbReference type="PANTHER" id="PTHR45790:SF6">
    <property type="entry name" value="UROPORPHYRINOGEN-III C-METHYLTRANSFERASE"/>
    <property type="match status" value="1"/>
</dbReference>
<dbReference type="SUPFAM" id="SSF75615">
    <property type="entry name" value="Siroheme synthase middle domains-like"/>
    <property type="match status" value="1"/>
</dbReference>
<dbReference type="InterPro" id="IPR028281">
    <property type="entry name" value="Sirohaem_synthase_central"/>
</dbReference>
<proteinExistence type="inferred from homology"/>
<dbReference type="EMBL" id="BFAD01000001">
    <property type="protein sequence ID" value="GBE77585.1"/>
    <property type="molecule type" value="Genomic_DNA"/>
</dbReference>
<dbReference type="PROSITE" id="PS00840">
    <property type="entry name" value="SUMT_2"/>
    <property type="match status" value="1"/>
</dbReference>
<dbReference type="Gene3D" id="3.40.50.720">
    <property type="entry name" value="NAD(P)-binding Rossmann-like Domain"/>
    <property type="match status" value="1"/>
</dbReference>
<gene>
    <name evidence="14" type="ORF">SCP_0104650</name>
</gene>
<keyword evidence="6" id="KW-0560">Oxidoreductase</keyword>
<sequence>MTSFLAPTGGASLLLSFRLQKHTVLVIGSNNLAASRAFAALEADSRVIILAKGGVQTACSELQWRNSHGQLTIVDWDDLPCTSGSGVGSDHEADAVDAYVSGIEGLRFVCVTDTILGPEPFLRRSRASAARIARVCRARNIHINVTDMPDLCDFSFLSTHRFYDTETGLATPLQIGVTTNGQGCRLAGRLRRDIVAKLAREAGGAVAKVGKLRSLAKTSDEAVYEEGDVGLYEEETASTPNVPLPPRSANETILESARRRMKWVAQVSEYWPIQKLAGLTEEEMVRVLDGRHGLPGTASSNLPAEVFPENGGESSLHSLAIPAARRGRIFLVGSGPGHPSLLTLATYAVLTKHANLVLSDKLVPDVVLALISPKVEVRIARKFPGNADNAQSELMEAAIEAAGRGLTVVRLKQGDPTVYGRAGEEVLYFREHGFEPIVIPGVSSVLAGPTFAGVPVTQRGAAESFVVCTGVGRQGKEVRLPGYERSRTLVILMGVARLPQVLETLLSRAEQPSSRRNGASYPACTPIALIERASMPDQRVIFSTLRDILAALESAGEQRPPGMLVVGWSVLSLWGKGDVSILDDGAAERDEERLMTWLEDRRWRIDDGLDAGWKDL</sequence>
<evidence type="ECO:0000256" key="5">
    <source>
        <dbReference type="ARBA" id="ARBA00022691"/>
    </source>
</evidence>
<dbReference type="Pfam" id="PF00590">
    <property type="entry name" value="TP_methylase"/>
    <property type="match status" value="1"/>
</dbReference>
<evidence type="ECO:0000256" key="3">
    <source>
        <dbReference type="ARBA" id="ARBA00022603"/>
    </source>
</evidence>
<accession>A0A401G5Z4</accession>
<dbReference type="GO" id="GO:0032259">
    <property type="term" value="P:methylation"/>
    <property type="evidence" value="ECO:0007669"/>
    <property type="project" value="UniProtKB-KW"/>
</dbReference>
<keyword evidence="2" id="KW-0488">Methylation</keyword>
<evidence type="ECO:0000256" key="9">
    <source>
        <dbReference type="ARBA" id="ARBA00035662"/>
    </source>
</evidence>
<dbReference type="RefSeq" id="XP_027608498.1">
    <property type="nucleotide sequence ID" value="XM_027752697.1"/>
</dbReference>